<evidence type="ECO:0008006" key="3">
    <source>
        <dbReference type="Google" id="ProtNLM"/>
    </source>
</evidence>
<reference evidence="1" key="1">
    <citation type="submission" date="2023-03" db="EMBL/GenBank/DDBJ databases">
        <title>Massive genome expansion in bonnet fungi (Mycena s.s.) driven by repeated elements and novel gene families across ecological guilds.</title>
        <authorList>
            <consortium name="Lawrence Berkeley National Laboratory"/>
            <person name="Harder C.B."/>
            <person name="Miyauchi S."/>
            <person name="Viragh M."/>
            <person name="Kuo A."/>
            <person name="Thoen E."/>
            <person name="Andreopoulos B."/>
            <person name="Lu D."/>
            <person name="Skrede I."/>
            <person name="Drula E."/>
            <person name="Henrissat B."/>
            <person name="Morin E."/>
            <person name="Kohler A."/>
            <person name="Barry K."/>
            <person name="LaButti K."/>
            <person name="Morin E."/>
            <person name="Salamov A."/>
            <person name="Lipzen A."/>
            <person name="Mereny Z."/>
            <person name="Hegedus B."/>
            <person name="Baldrian P."/>
            <person name="Stursova M."/>
            <person name="Weitz H."/>
            <person name="Taylor A."/>
            <person name="Grigoriev I.V."/>
            <person name="Nagy L.G."/>
            <person name="Martin F."/>
            <person name="Kauserud H."/>
        </authorList>
    </citation>
    <scope>NUCLEOTIDE SEQUENCE</scope>
    <source>
        <strain evidence="1">9144</strain>
    </source>
</reference>
<dbReference type="EMBL" id="JARJCW010000145">
    <property type="protein sequence ID" value="KAJ7190664.1"/>
    <property type="molecule type" value="Genomic_DNA"/>
</dbReference>
<evidence type="ECO:0000313" key="2">
    <source>
        <dbReference type="Proteomes" id="UP001219525"/>
    </source>
</evidence>
<dbReference type="AlphaFoldDB" id="A0AAD6Y065"/>
<dbReference type="Proteomes" id="UP001219525">
    <property type="component" value="Unassembled WGS sequence"/>
</dbReference>
<gene>
    <name evidence="1" type="ORF">GGX14DRAFT_603888</name>
</gene>
<organism evidence="1 2">
    <name type="scientific">Mycena pura</name>
    <dbReference type="NCBI Taxonomy" id="153505"/>
    <lineage>
        <taxon>Eukaryota</taxon>
        <taxon>Fungi</taxon>
        <taxon>Dikarya</taxon>
        <taxon>Basidiomycota</taxon>
        <taxon>Agaricomycotina</taxon>
        <taxon>Agaricomycetes</taxon>
        <taxon>Agaricomycetidae</taxon>
        <taxon>Agaricales</taxon>
        <taxon>Marasmiineae</taxon>
        <taxon>Mycenaceae</taxon>
        <taxon>Mycena</taxon>
    </lineage>
</organism>
<accession>A0AAD6Y065</accession>
<name>A0AAD6Y065_9AGAR</name>
<sequence>MDTETDLMFTLPGILLSTGTQHSFTKIIMALRPKPIRKSTNITLDRIRCSVAEFCDFLPTDEMIWNSIRAATVQRLTRNFLWKCIHNTFRIGDYWTKINTMEVRALCPVCGVTDSMEHIALDCYAPGQKQIWSLARQLWEKKYNDWPRLNWGLILGCNLIKFKSPRGKLIPEKARLFAVLTSVSFHLIWRLYCLRRYTNNDEIEMWPTETQIHNQWISVINQALRRDCILTDSCRFGVSARQKELVLRTWSGLLMNEDSLPDNWLYTSGVLVGMQPVKHTEGVG</sequence>
<protein>
    <recommendedName>
        <fullName evidence="3">Reverse transcriptase zinc-binding domain-containing protein</fullName>
    </recommendedName>
</protein>
<proteinExistence type="predicted"/>
<comment type="caution">
    <text evidence="1">The sequence shown here is derived from an EMBL/GenBank/DDBJ whole genome shotgun (WGS) entry which is preliminary data.</text>
</comment>
<keyword evidence="2" id="KW-1185">Reference proteome</keyword>
<evidence type="ECO:0000313" key="1">
    <source>
        <dbReference type="EMBL" id="KAJ7190664.1"/>
    </source>
</evidence>